<evidence type="ECO:0000313" key="1">
    <source>
        <dbReference type="EMBL" id="GIH95263.1"/>
    </source>
</evidence>
<dbReference type="AlphaFoldDB" id="A0A8J3STD2"/>
<evidence type="ECO:0000313" key="2">
    <source>
        <dbReference type="Proteomes" id="UP000619788"/>
    </source>
</evidence>
<dbReference type="Proteomes" id="UP000619788">
    <property type="component" value="Unassembled WGS sequence"/>
</dbReference>
<comment type="caution">
    <text evidence="1">The sequence shown here is derived from an EMBL/GenBank/DDBJ whole genome shotgun (WGS) entry which is preliminary data.</text>
</comment>
<sequence length="240" mass="25941">MRTDRLAPPVRYPGRHPWPDPVRPNHAVNIGTVIYGGAVGTTATLPARGNVLIIGRVGKTNLARVLAAEFADRPNSAVIAAGIRGGMHFRDVNGVDLVDLPPESHAEMLAALDSLKETLRQRIDHDDRGHLAVILDGVDLRLQQAAEAVADMALLARTVDAQLILTAPPLMATTSRWRHLTMTVDHLVSIDPRDLALAYRPVWHTQPIPSGPLPADPSLAVVATGKTVQPVQIYHHPIPD</sequence>
<dbReference type="EMBL" id="BOOJ01000052">
    <property type="protein sequence ID" value="GIH95263.1"/>
    <property type="molecule type" value="Genomic_DNA"/>
</dbReference>
<organism evidence="1 2">
    <name type="scientific">Planobispora siamensis</name>
    <dbReference type="NCBI Taxonomy" id="936338"/>
    <lineage>
        <taxon>Bacteria</taxon>
        <taxon>Bacillati</taxon>
        <taxon>Actinomycetota</taxon>
        <taxon>Actinomycetes</taxon>
        <taxon>Streptosporangiales</taxon>
        <taxon>Streptosporangiaceae</taxon>
        <taxon>Planobispora</taxon>
    </lineage>
</organism>
<dbReference type="RefSeq" id="WP_204067363.1">
    <property type="nucleotide sequence ID" value="NZ_BOOJ01000052.1"/>
</dbReference>
<gene>
    <name evidence="1" type="ORF">Psi01_58930</name>
</gene>
<proteinExistence type="predicted"/>
<reference evidence="1 2" key="1">
    <citation type="submission" date="2021-01" db="EMBL/GenBank/DDBJ databases">
        <title>Whole genome shotgun sequence of Planobispora siamensis NBRC 107568.</title>
        <authorList>
            <person name="Komaki H."/>
            <person name="Tamura T."/>
        </authorList>
    </citation>
    <scope>NUCLEOTIDE SEQUENCE [LARGE SCALE GENOMIC DNA]</scope>
    <source>
        <strain evidence="1 2">NBRC 107568</strain>
    </source>
</reference>
<name>A0A8J3STD2_9ACTN</name>
<keyword evidence="2" id="KW-1185">Reference proteome</keyword>
<protein>
    <submittedName>
        <fullName evidence="1">Uncharacterized protein</fullName>
    </submittedName>
</protein>
<accession>A0A8J3STD2</accession>